<evidence type="ECO:0000313" key="3">
    <source>
        <dbReference type="EMBL" id="OWP63737.1"/>
    </source>
</evidence>
<name>A0A246FLW3_9BACT</name>
<organism evidence="3 4">
    <name type="scientific">Hymenobacter amundsenii</name>
    <dbReference type="NCBI Taxonomy" id="2006685"/>
    <lineage>
        <taxon>Bacteria</taxon>
        <taxon>Pseudomonadati</taxon>
        <taxon>Bacteroidota</taxon>
        <taxon>Cytophagia</taxon>
        <taxon>Cytophagales</taxon>
        <taxon>Hymenobacteraceae</taxon>
        <taxon>Hymenobacter</taxon>
    </lineage>
</organism>
<dbReference type="Proteomes" id="UP000197277">
    <property type="component" value="Unassembled WGS sequence"/>
</dbReference>
<feature type="signal peptide" evidence="2">
    <location>
        <begin position="1"/>
        <end position="18"/>
    </location>
</feature>
<protein>
    <recommendedName>
        <fullName evidence="5">Centromere protein J C-terminal domain-containing protein</fullName>
    </recommendedName>
</protein>
<evidence type="ECO:0000256" key="1">
    <source>
        <dbReference type="SAM" id="MobiDB-lite"/>
    </source>
</evidence>
<dbReference type="RefSeq" id="WP_088463743.1">
    <property type="nucleotide sequence ID" value="NZ_NIRR01000008.1"/>
</dbReference>
<dbReference type="OrthoDB" id="881647at2"/>
<dbReference type="PROSITE" id="PS51257">
    <property type="entry name" value="PROKAR_LIPOPROTEIN"/>
    <property type="match status" value="1"/>
</dbReference>
<dbReference type="EMBL" id="NIRR01000008">
    <property type="protein sequence ID" value="OWP63737.1"/>
    <property type="molecule type" value="Genomic_DNA"/>
</dbReference>
<gene>
    <name evidence="3" type="ORF">CDA63_07020</name>
</gene>
<keyword evidence="2" id="KW-0732">Signal</keyword>
<sequence length="214" mass="23567">MNKSLLLFSAAASLAVGACTQDKQAAVDAATTPSADTAVVVNDDMSYRADADRVITRVANDLDLYDTTVVSTIGRTYYDRGRRISELNRRYATDTVGRYAALRAVNDETDNAVKTTLNDDERYNTYTSNRDTYYEGTPYTATVKVAEPVVVAVPARPRGPRVVEYDKKRGGDVKITYSNGKVVKIDKDGDTKVEYPNGTKVKRDADDGEVKVKR</sequence>
<keyword evidence="4" id="KW-1185">Reference proteome</keyword>
<feature type="region of interest" description="Disordered" evidence="1">
    <location>
        <begin position="189"/>
        <end position="214"/>
    </location>
</feature>
<evidence type="ECO:0008006" key="5">
    <source>
        <dbReference type="Google" id="ProtNLM"/>
    </source>
</evidence>
<evidence type="ECO:0000256" key="2">
    <source>
        <dbReference type="SAM" id="SignalP"/>
    </source>
</evidence>
<feature type="compositionally biased region" description="Basic and acidic residues" evidence="1">
    <location>
        <begin position="201"/>
        <end position="214"/>
    </location>
</feature>
<evidence type="ECO:0000313" key="4">
    <source>
        <dbReference type="Proteomes" id="UP000197277"/>
    </source>
</evidence>
<feature type="chain" id="PRO_5012173554" description="Centromere protein J C-terminal domain-containing protein" evidence="2">
    <location>
        <begin position="19"/>
        <end position="214"/>
    </location>
</feature>
<proteinExistence type="predicted"/>
<reference evidence="3 4" key="1">
    <citation type="submission" date="2017-06" db="EMBL/GenBank/DDBJ databases">
        <title>Hymenobacter amundsenii sp. nov. isolated from regoliths in Antarctica.</title>
        <authorList>
            <person name="Sedlacek I."/>
            <person name="Kralova S."/>
            <person name="Pantucek R."/>
            <person name="Svec P."/>
            <person name="Holochova P."/>
            <person name="Stankova E."/>
            <person name="Vrbovska V."/>
            <person name="Busse H.-J."/>
        </authorList>
    </citation>
    <scope>NUCLEOTIDE SEQUENCE [LARGE SCALE GENOMIC DNA]</scope>
    <source>
        <strain evidence="3 4">CCM 8682</strain>
    </source>
</reference>
<comment type="caution">
    <text evidence="3">The sequence shown here is derived from an EMBL/GenBank/DDBJ whole genome shotgun (WGS) entry which is preliminary data.</text>
</comment>
<dbReference type="AlphaFoldDB" id="A0A246FLW3"/>
<accession>A0A246FLW3</accession>